<dbReference type="SUPFAM" id="SSF53448">
    <property type="entry name" value="Nucleotide-diphospho-sugar transferases"/>
    <property type="match status" value="1"/>
</dbReference>
<dbReference type="GO" id="GO:0006031">
    <property type="term" value="P:chitin biosynthetic process"/>
    <property type="evidence" value="ECO:0007669"/>
    <property type="project" value="TreeGrafter"/>
</dbReference>
<feature type="transmembrane region" description="Helical" evidence="11">
    <location>
        <begin position="196"/>
        <end position="216"/>
    </location>
</feature>
<feature type="compositionally biased region" description="Polar residues" evidence="10">
    <location>
        <begin position="99"/>
        <end position="114"/>
    </location>
</feature>
<keyword evidence="6 11" id="KW-0812">Transmembrane</keyword>
<evidence type="ECO:0000256" key="8">
    <source>
        <dbReference type="ARBA" id="ARBA00023136"/>
    </source>
</evidence>
<feature type="transmembrane region" description="Helical" evidence="11">
    <location>
        <begin position="450"/>
        <end position="477"/>
    </location>
</feature>
<organism evidence="13 14">
    <name type="scientific">Ascodesmis nigricans</name>
    <dbReference type="NCBI Taxonomy" id="341454"/>
    <lineage>
        <taxon>Eukaryota</taxon>
        <taxon>Fungi</taxon>
        <taxon>Dikarya</taxon>
        <taxon>Ascomycota</taxon>
        <taxon>Pezizomycotina</taxon>
        <taxon>Pezizomycetes</taxon>
        <taxon>Pezizales</taxon>
        <taxon>Ascodesmidaceae</taxon>
        <taxon>Ascodesmis</taxon>
    </lineage>
</organism>
<dbReference type="CDD" id="cd04190">
    <property type="entry name" value="Chitin_synth_C"/>
    <property type="match status" value="1"/>
</dbReference>
<evidence type="ECO:0000256" key="9">
    <source>
        <dbReference type="ARBA" id="ARBA00023180"/>
    </source>
</evidence>
<keyword evidence="14" id="KW-1185">Reference proteome</keyword>
<evidence type="ECO:0000256" key="7">
    <source>
        <dbReference type="ARBA" id="ARBA00022989"/>
    </source>
</evidence>
<evidence type="ECO:0000259" key="12">
    <source>
        <dbReference type="Pfam" id="PF22997"/>
    </source>
</evidence>
<dbReference type="InterPro" id="IPR054295">
    <property type="entry name" value="CHS4-like_dom"/>
</dbReference>
<dbReference type="PANTHER" id="PTHR22914">
    <property type="entry name" value="CHITIN SYNTHASE"/>
    <property type="match status" value="1"/>
</dbReference>
<feature type="region of interest" description="Disordered" evidence="10">
    <location>
        <begin position="1146"/>
        <end position="1212"/>
    </location>
</feature>
<feature type="transmembrane region" description="Helical" evidence="11">
    <location>
        <begin position="1006"/>
        <end position="1034"/>
    </location>
</feature>
<keyword evidence="3" id="KW-1003">Cell membrane</keyword>
<evidence type="ECO:0000256" key="3">
    <source>
        <dbReference type="ARBA" id="ARBA00022475"/>
    </source>
</evidence>
<evidence type="ECO:0000256" key="10">
    <source>
        <dbReference type="SAM" id="MobiDB-lite"/>
    </source>
</evidence>
<keyword evidence="4" id="KW-0328">Glycosyltransferase</keyword>
<evidence type="ECO:0000313" key="13">
    <source>
        <dbReference type="EMBL" id="TGZ76372.1"/>
    </source>
</evidence>
<dbReference type="InterPro" id="IPR029044">
    <property type="entry name" value="Nucleotide-diphossugar_trans"/>
</dbReference>
<keyword evidence="9" id="KW-0325">Glycoprotein</keyword>
<dbReference type="Pfam" id="PF22997">
    <property type="entry name" value="CHS4"/>
    <property type="match status" value="1"/>
</dbReference>
<dbReference type="EMBL" id="ML220182">
    <property type="protein sequence ID" value="TGZ76372.1"/>
    <property type="molecule type" value="Genomic_DNA"/>
</dbReference>
<evidence type="ECO:0000256" key="2">
    <source>
        <dbReference type="ARBA" id="ARBA00012543"/>
    </source>
</evidence>
<sequence length="1212" mass="135255">MAHDRSRRPRNYQDLESHSLRSPLGPGPASPGPYHDRPSPTPTPVNELGRKKSLTAPNRMRMDRNHPNYHYRQHAQQTGVDVYPSTTGNDPIIEDNEITSHTSSESNDPKNAQFTVGEVPPQRKKSIQRKNEKDVSANRLSREARALERKKEREAAKPLSAWTVYCNIVTFWAPGAILKCFGMPTKPQQSAWREKMGLISIILCIAAFVGFLTFGFTQVVCGSPTPRLRVNNVDRGFLIIHGRAYNLGGSTHIAARGIPHGANVLYDLPIKYGGMDASFMFQNVNGHCKGLLTPAPGASVPTDNSGNMGWYFPCKAVLQDGSSKPNATLNIGEYYGYACHTSAMAREAYFGLKAQGDVYFTWDDIKNSSRNLVVYSGNVIDLDLMNWFNRSEVNVPKVFDEMRDDNKLRGVDITHQYQSSQEKKVAKCLSEIARVGSIDTETVGCIASKVVLYVSLVFIVSIVAIKFVLALFFSWFLSWRLGATRDKEQRKMMKKRMNEIEDWADDINRPAPKLQDPAFPDRRSKRQSFLPATSRFTSPYHQGAQGKGRSVPTTMSQQSNQNSRLLSPGGIYSQGNGSRGSLSALDSGLNSTYLGDNRASAIYSDEGPGPAGFIHEAVVPQPPSDYQPFGYPLAHTMCLITCYSEGELGIRTTLDSIATTDYPNSHKLMVIICDGLIKGSGETLTTPQIILGMMKDHAVPPEYARSFSYVAVASGSKRHNMAQVYAGFYDYGDNSMVPLEKQQRVPVLLVVKCGTEEEKDSKKPGNRGKRDSQIILMSFLQKVMFDERMTELEFEMFNGIWKITGISPDYYETVLMVDADTKVFPDSLTHMVGAMVHDPEIMGLCGETKIANKRASFTSMIQVFEYFISHHLTKAFESVFGGVTCLPGCFCMYRIKAPKGGQNYWVPILANPDVVEHYSENIVETLHDKNLLLLGEDRYLSTLMLRTFPKRKQIFVPQAVCKTIVPDEFQVLLSQRRRWINSTVHNLMELVLVRDLCGTFCFSMQFVVFIELVGTVVLPAAIAFTLYLIIISIYTRPVPVIPLILLGLILGLPAILIVLTAHRASYILWMLIYLLSLPIWNFVLPVYAFWKFDDFSWGETRKVEGEINKGHDEDEGLFDSSMIVMKRWGDFEKERRLRAPMSAWAPDPRYSASTPPPPSVGRGAAGGGNGMGGAEYQIPPVPPMPGWQGGQQQQGHQHRFSTSDGAATEYGI</sequence>
<evidence type="ECO:0000256" key="6">
    <source>
        <dbReference type="ARBA" id="ARBA00022692"/>
    </source>
</evidence>
<feature type="region of interest" description="Disordered" evidence="10">
    <location>
        <begin position="1"/>
        <end position="65"/>
    </location>
</feature>
<reference evidence="13 14" key="1">
    <citation type="submission" date="2019-04" db="EMBL/GenBank/DDBJ databases">
        <title>Comparative genomics and transcriptomics to analyze fruiting body development in filamentous ascomycetes.</title>
        <authorList>
            <consortium name="DOE Joint Genome Institute"/>
            <person name="Lutkenhaus R."/>
            <person name="Traeger S."/>
            <person name="Breuer J."/>
            <person name="Kuo A."/>
            <person name="Lipzen A."/>
            <person name="Pangilinan J."/>
            <person name="Dilworth D."/>
            <person name="Sandor L."/>
            <person name="Poggeler S."/>
            <person name="Barry K."/>
            <person name="Grigoriev I.V."/>
            <person name="Nowrousian M."/>
        </authorList>
    </citation>
    <scope>NUCLEOTIDE SEQUENCE [LARGE SCALE GENOMIC DNA]</scope>
    <source>
        <strain evidence="13 14">CBS 389.68</strain>
    </source>
</reference>
<proteinExistence type="predicted"/>
<feature type="transmembrane region" description="Helical" evidence="11">
    <location>
        <begin position="1066"/>
        <end position="1090"/>
    </location>
</feature>
<dbReference type="GO" id="GO:0005886">
    <property type="term" value="C:plasma membrane"/>
    <property type="evidence" value="ECO:0007669"/>
    <property type="project" value="UniProtKB-SubCell"/>
</dbReference>
<keyword evidence="5" id="KW-0808">Transferase</keyword>
<dbReference type="Pfam" id="PF03142">
    <property type="entry name" value="Chitin_synth_2"/>
    <property type="match status" value="1"/>
</dbReference>
<gene>
    <name evidence="13" type="ORF">EX30DRAFT_256028</name>
</gene>
<dbReference type="AlphaFoldDB" id="A0A4S2MHX9"/>
<feature type="transmembrane region" description="Helical" evidence="11">
    <location>
        <begin position="1040"/>
        <end position="1059"/>
    </location>
</feature>
<dbReference type="EC" id="2.4.1.16" evidence="2"/>
<evidence type="ECO:0000256" key="11">
    <source>
        <dbReference type="SAM" id="Phobius"/>
    </source>
</evidence>
<feature type="region of interest" description="Disordered" evidence="10">
    <location>
        <begin position="81"/>
        <end position="140"/>
    </location>
</feature>
<feature type="compositionally biased region" description="Gly residues" evidence="10">
    <location>
        <begin position="1163"/>
        <end position="1173"/>
    </location>
</feature>
<keyword evidence="8 11" id="KW-0472">Membrane</keyword>
<comment type="subcellular location">
    <subcellularLocation>
        <location evidence="1">Cell membrane</location>
        <topology evidence="1">Multi-pass membrane protein</topology>
    </subcellularLocation>
</comment>
<dbReference type="OrthoDB" id="370884at2759"/>
<feature type="region of interest" description="Disordered" evidence="10">
    <location>
        <begin position="536"/>
        <end position="573"/>
    </location>
</feature>
<dbReference type="FunCoup" id="A0A4S2MHX9">
    <property type="interactions" value="69"/>
</dbReference>
<dbReference type="GO" id="GO:0030428">
    <property type="term" value="C:cell septum"/>
    <property type="evidence" value="ECO:0007669"/>
    <property type="project" value="TreeGrafter"/>
</dbReference>
<dbReference type="Gene3D" id="3.90.550.10">
    <property type="entry name" value="Spore Coat Polysaccharide Biosynthesis Protein SpsA, Chain A"/>
    <property type="match status" value="1"/>
</dbReference>
<dbReference type="InterPro" id="IPR004835">
    <property type="entry name" value="Chitin_synth"/>
</dbReference>
<feature type="compositionally biased region" description="Basic and acidic residues" evidence="10">
    <location>
        <begin position="129"/>
        <end position="140"/>
    </location>
</feature>
<evidence type="ECO:0000256" key="4">
    <source>
        <dbReference type="ARBA" id="ARBA00022676"/>
    </source>
</evidence>
<accession>A0A4S2MHX9</accession>
<dbReference type="Proteomes" id="UP000298138">
    <property type="component" value="Unassembled WGS sequence"/>
</dbReference>
<dbReference type="PANTHER" id="PTHR22914:SF16">
    <property type="entry name" value="CHITIN SYNTHASE 3"/>
    <property type="match status" value="1"/>
</dbReference>
<name>A0A4S2MHX9_9PEZI</name>
<dbReference type="GO" id="GO:0004100">
    <property type="term" value="F:chitin synthase activity"/>
    <property type="evidence" value="ECO:0007669"/>
    <property type="project" value="UniProtKB-EC"/>
</dbReference>
<keyword evidence="7 11" id="KW-1133">Transmembrane helix</keyword>
<feature type="compositionally biased region" description="Basic residues" evidence="10">
    <location>
        <begin position="1"/>
        <end position="10"/>
    </location>
</feature>
<evidence type="ECO:0000313" key="14">
    <source>
        <dbReference type="Proteomes" id="UP000298138"/>
    </source>
</evidence>
<evidence type="ECO:0000256" key="5">
    <source>
        <dbReference type="ARBA" id="ARBA00022679"/>
    </source>
</evidence>
<feature type="domain" description="Chitin synthase 4-like" evidence="12">
    <location>
        <begin position="358"/>
        <end position="437"/>
    </location>
</feature>
<dbReference type="STRING" id="341454.A0A4S2MHX9"/>
<protein>
    <recommendedName>
        <fullName evidence="2">chitin synthase</fullName>
        <ecNumber evidence="2">2.4.1.16</ecNumber>
    </recommendedName>
</protein>
<evidence type="ECO:0000256" key="1">
    <source>
        <dbReference type="ARBA" id="ARBA00004651"/>
    </source>
</evidence>
<dbReference type="InParanoid" id="A0A4S2MHX9"/>